<dbReference type="AlphaFoldDB" id="A0A108TBZ4"/>
<feature type="repeat" description="TPR" evidence="3">
    <location>
        <begin position="566"/>
        <end position="599"/>
    </location>
</feature>
<dbReference type="RefSeq" id="WP_060385251.1">
    <property type="nucleotide sequence ID" value="NZ_LRGC01000002.1"/>
</dbReference>
<gene>
    <name evidence="4" type="primary">tadD</name>
    <name evidence="4" type="ORF">AA415_00647</name>
</gene>
<dbReference type="PROSITE" id="PS50005">
    <property type="entry name" value="TPR"/>
    <property type="match status" value="3"/>
</dbReference>
<dbReference type="InterPro" id="IPR011990">
    <property type="entry name" value="TPR-like_helical_dom_sf"/>
</dbReference>
<dbReference type="SUPFAM" id="SSF48452">
    <property type="entry name" value="TPR-like"/>
    <property type="match status" value="1"/>
</dbReference>
<feature type="repeat" description="TPR" evidence="3">
    <location>
        <begin position="634"/>
        <end position="667"/>
    </location>
</feature>
<reference evidence="4 5" key="1">
    <citation type="journal article" date="2016" name="BMC Genomics">
        <title>Type VI secretion systems of human gut Bacteroidales segregate into three genetic architectures, two of which are contained on mobile genetic elements.</title>
        <authorList>
            <person name="Coyne M.J."/>
            <person name="Roelofs K.G."/>
            <person name="Comstock L.E."/>
        </authorList>
    </citation>
    <scope>NUCLEOTIDE SEQUENCE [LARGE SCALE GENOMIC DNA]</scope>
    <source>
        <strain evidence="4 5">CL09T03C01</strain>
    </source>
</reference>
<feature type="repeat" description="TPR" evidence="3">
    <location>
        <begin position="532"/>
        <end position="565"/>
    </location>
</feature>
<keyword evidence="1" id="KW-0677">Repeat</keyword>
<sequence length="735" mass="86295">MNEQAIQEQYQHIVNLLEQKRLKEAQVQLEAFLWNCNDWTLRNRLEQAKVSYQYMLQYMRQGVNDPERQKLYRQLLAETWELAEQIRISLLDEVSTRYYHSLHKNKKNMVAGYGMSSWLKVLESFPDDMAVCQLMPDNKQSLDSALQRHEGTAQYLFLTTWGNSGWTAEEEQEARLYLESELLPVNDLCLFTGAILLSLMECFDPRKFSWLLDAATHADTQVSQRALVIIAIILHIHSSRLRLYPELMAKLSLLDEDGSFGKQLNRVYIQLLRSRETEKIDKKMREEIIPEMMKNVTIMRNMKYGFEENIDEDDRNPDWEKAFEESGLGNKIREMNELQLEGADVYMSTFAQLKSYPFFQNPHNWFYPFDMQHSSIIREFGLKPTGENAVLSLILQSGFFCNSDKYSLCFTMAHIPQAQRNMMLSQMTSQDLNELMDESKSSSLRQYALRPDVISNQYIHDLYRFFKLSQRRHEYRDIFKEEIALHRIPALKDILCKPELLATIADFHFRKEHPAEALSIYKEITDMNHADAEIFQKTGYCLQKEKRYKEAIEAYRKADVLKPDHVWTIRHLATCHRQLRDFATALEYYRKAEAMQPENRNLPFLIGSCLAEQERYEEALQYFFKLDFMENDCIKAWRAIGWCSFVSGKFEQAMRYYNKILALKPLSTDYLNAGHAALLLGNMEKAAELYGKATSESGNRETFLEMFDKDKEMLIKLGIDEKDIPLIRDFGLTAD</sequence>
<keyword evidence="5" id="KW-1185">Reference proteome</keyword>
<organism evidence="4 5">
    <name type="scientific">Bacteroides stercoris</name>
    <dbReference type="NCBI Taxonomy" id="46506"/>
    <lineage>
        <taxon>Bacteria</taxon>
        <taxon>Pseudomonadati</taxon>
        <taxon>Bacteroidota</taxon>
        <taxon>Bacteroidia</taxon>
        <taxon>Bacteroidales</taxon>
        <taxon>Bacteroidaceae</taxon>
        <taxon>Bacteroides</taxon>
    </lineage>
</organism>
<proteinExistence type="predicted"/>
<name>A0A108TBZ4_BACSE</name>
<accession>A0A108TBZ4</accession>
<evidence type="ECO:0000313" key="4">
    <source>
        <dbReference type="EMBL" id="KWR57190.1"/>
    </source>
</evidence>
<dbReference type="SMART" id="SM00028">
    <property type="entry name" value="TPR"/>
    <property type="match status" value="5"/>
</dbReference>
<dbReference type="Pfam" id="PF13181">
    <property type="entry name" value="TPR_8"/>
    <property type="match status" value="1"/>
</dbReference>
<evidence type="ECO:0000256" key="2">
    <source>
        <dbReference type="ARBA" id="ARBA00022803"/>
    </source>
</evidence>
<dbReference type="PATRIC" id="fig|46506.5.peg.693"/>
<dbReference type="Gene3D" id="1.25.40.10">
    <property type="entry name" value="Tetratricopeptide repeat domain"/>
    <property type="match status" value="2"/>
</dbReference>
<keyword evidence="2 3" id="KW-0802">TPR repeat</keyword>
<dbReference type="Pfam" id="PF13432">
    <property type="entry name" value="TPR_16"/>
    <property type="match status" value="2"/>
</dbReference>
<dbReference type="Proteomes" id="UP000056419">
    <property type="component" value="Unassembled WGS sequence"/>
</dbReference>
<dbReference type="InterPro" id="IPR019734">
    <property type="entry name" value="TPR_rpt"/>
</dbReference>
<dbReference type="PANTHER" id="PTHR44858">
    <property type="entry name" value="TETRATRICOPEPTIDE REPEAT PROTEIN 6"/>
    <property type="match status" value="1"/>
</dbReference>
<protein>
    <submittedName>
        <fullName evidence="4">Putative pilus assembly protein</fullName>
    </submittedName>
</protein>
<evidence type="ECO:0000256" key="3">
    <source>
        <dbReference type="PROSITE-ProRule" id="PRU00339"/>
    </source>
</evidence>
<dbReference type="PANTHER" id="PTHR44858:SF1">
    <property type="entry name" value="UDP-N-ACETYLGLUCOSAMINE--PEPTIDE N-ACETYLGLUCOSAMINYLTRANSFERASE SPINDLY-RELATED"/>
    <property type="match status" value="1"/>
</dbReference>
<dbReference type="EMBL" id="LRGC01000002">
    <property type="protein sequence ID" value="KWR57190.1"/>
    <property type="molecule type" value="Genomic_DNA"/>
</dbReference>
<comment type="caution">
    <text evidence="4">The sequence shown here is derived from an EMBL/GenBank/DDBJ whole genome shotgun (WGS) entry which is preliminary data.</text>
</comment>
<evidence type="ECO:0000256" key="1">
    <source>
        <dbReference type="ARBA" id="ARBA00022737"/>
    </source>
</evidence>
<dbReference type="STRING" id="46506.AA415_00647"/>
<evidence type="ECO:0000313" key="5">
    <source>
        <dbReference type="Proteomes" id="UP000056419"/>
    </source>
</evidence>
<dbReference type="InterPro" id="IPR050498">
    <property type="entry name" value="Ycf3"/>
</dbReference>